<feature type="transmembrane region" description="Helical" evidence="7">
    <location>
        <begin position="85"/>
        <end position="105"/>
    </location>
</feature>
<feature type="transmembrane region" description="Helical" evidence="7">
    <location>
        <begin position="419"/>
        <end position="440"/>
    </location>
</feature>
<protein>
    <submittedName>
        <fullName evidence="9">MFS general substrate transporter</fullName>
    </submittedName>
</protein>
<feature type="transmembrane region" description="Helical" evidence="7">
    <location>
        <begin position="298"/>
        <end position="315"/>
    </location>
</feature>
<evidence type="ECO:0000256" key="5">
    <source>
        <dbReference type="ARBA" id="ARBA00023136"/>
    </source>
</evidence>
<feature type="domain" description="Major facilitator superfamily (MFS) profile" evidence="8">
    <location>
        <begin position="20"/>
        <end position="447"/>
    </location>
</feature>
<dbReference type="SUPFAM" id="SSF103473">
    <property type="entry name" value="MFS general substrate transporter"/>
    <property type="match status" value="1"/>
</dbReference>
<dbReference type="PROSITE" id="PS50850">
    <property type="entry name" value="MFS"/>
    <property type="match status" value="1"/>
</dbReference>
<dbReference type="PANTHER" id="PTHR43791">
    <property type="entry name" value="PERMEASE-RELATED"/>
    <property type="match status" value="1"/>
</dbReference>
<dbReference type="FunFam" id="1.20.1250.20:FF:000065">
    <property type="entry name" value="Putative MFS pantothenate transporter"/>
    <property type="match status" value="1"/>
</dbReference>
<feature type="transmembrane region" description="Helical" evidence="7">
    <location>
        <begin position="58"/>
        <end position="78"/>
    </location>
</feature>
<evidence type="ECO:0000256" key="1">
    <source>
        <dbReference type="ARBA" id="ARBA00004141"/>
    </source>
</evidence>
<accession>A0A2T2PDF9</accession>
<dbReference type="OrthoDB" id="3639251at2759"/>
<dbReference type="InterPro" id="IPR020846">
    <property type="entry name" value="MFS_dom"/>
</dbReference>
<dbReference type="EMBL" id="KZ678128">
    <property type="protein sequence ID" value="PSN75566.1"/>
    <property type="molecule type" value="Genomic_DNA"/>
</dbReference>
<keyword evidence="3 7" id="KW-0812">Transmembrane</keyword>
<keyword evidence="5 7" id="KW-0472">Membrane</keyword>
<feature type="transmembrane region" description="Helical" evidence="7">
    <location>
        <begin position="12"/>
        <end position="30"/>
    </location>
</feature>
<dbReference type="InterPro" id="IPR011701">
    <property type="entry name" value="MFS"/>
</dbReference>
<evidence type="ECO:0000256" key="7">
    <source>
        <dbReference type="SAM" id="Phobius"/>
    </source>
</evidence>
<feature type="transmembrane region" description="Helical" evidence="7">
    <location>
        <begin position="111"/>
        <end position="135"/>
    </location>
</feature>
<dbReference type="InterPro" id="IPR036259">
    <property type="entry name" value="MFS_trans_sf"/>
</dbReference>
<evidence type="ECO:0000313" key="9">
    <source>
        <dbReference type="EMBL" id="PSN75566.1"/>
    </source>
</evidence>
<evidence type="ECO:0000259" key="8">
    <source>
        <dbReference type="PROSITE" id="PS50850"/>
    </source>
</evidence>
<proteinExistence type="inferred from homology"/>
<keyword evidence="4 7" id="KW-1133">Transmembrane helix</keyword>
<dbReference type="PANTHER" id="PTHR43791:SF36">
    <property type="entry name" value="TRANSPORTER, PUTATIVE (AFU_ORTHOLOGUE AFUA_6G08340)-RELATED"/>
    <property type="match status" value="1"/>
</dbReference>
<dbReference type="Gene3D" id="1.20.1250.20">
    <property type="entry name" value="MFS general substrate transporter like domains"/>
    <property type="match status" value="2"/>
</dbReference>
<dbReference type="AlphaFoldDB" id="A0A2T2PDF9"/>
<evidence type="ECO:0000313" key="10">
    <source>
        <dbReference type="Proteomes" id="UP000240883"/>
    </source>
</evidence>
<comment type="subcellular location">
    <subcellularLocation>
        <location evidence="1">Membrane</location>
        <topology evidence="1">Multi-pass membrane protein</topology>
    </subcellularLocation>
</comment>
<evidence type="ECO:0000256" key="3">
    <source>
        <dbReference type="ARBA" id="ARBA00022692"/>
    </source>
</evidence>
<dbReference type="GO" id="GO:0022857">
    <property type="term" value="F:transmembrane transporter activity"/>
    <property type="evidence" value="ECO:0007669"/>
    <property type="project" value="InterPro"/>
</dbReference>
<organism evidence="9 10">
    <name type="scientific">Corynespora cassiicola Philippines</name>
    <dbReference type="NCBI Taxonomy" id="1448308"/>
    <lineage>
        <taxon>Eukaryota</taxon>
        <taxon>Fungi</taxon>
        <taxon>Dikarya</taxon>
        <taxon>Ascomycota</taxon>
        <taxon>Pezizomycotina</taxon>
        <taxon>Dothideomycetes</taxon>
        <taxon>Pleosporomycetidae</taxon>
        <taxon>Pleosporales</taxon>
        <taxon>Corynesporascaceae</taxon>
        <taxon>Corynespora</taxon>
    </lineage>
</organism>
<feature type="transmembrane region" description="Helical" evidence="7">
    <location>
        <begin position="248"/>
        <end position="267"/>
    </location>
</feature>
<name>A0A2T2PDF9_CORCC</name>
<feature type="transmembrane region" description="Helical" evidence="7">
    <location>
        <begin position="182"/>
        <end position="202"/>
    </location>
</feature>
<feature type="transmembrane region" description="Helical" evidence="7">
    <location>
        <begin position="351"/>
        <end position="373"/>
    </location>
</feature>
<sequence length="471" mass="53678">MLSSLKNDETKLRLKLDFLLLVWTFVAGILKEMDQDATTQAYVTGMREDLSLFGNELIWFQTYFSIAYAIFIVPAQLIQTKIRPSVFLPTCEICWGILVLFTYRARNAQTIYILRFFLGMFSASSWPGIVALLYNWYTPGELALRLAIFNMSDVAGGMFLGLAQAELHRSLHGAKGIAGWQWLFIVAGSITILLGLIGFLVVPDSPSNTRAIWISRNHRQLAFERMARSGTITATKTSWPKLRWKLRCLFMHPITYMLIVAFCQYAWSNRANAYFLLYLRDVQDAAGNNLYSTYEVNVIPLGGYAFTIIASIIYNAISDWKQWRWQIFIFVNIFHLVSTSVLTRWPDSHPVIMFFYFLTFMTEAAFPIFIAWIGDILRKEPEARAVVVGLCVTIVYVGHATIPLRVWRVADAPTYPIGFPLAAAFTAGSILATLSIRFYLGKKPEILEHGFGDMGEQLEHEQVKDHNRDDC</sequence>
<dbReference type="GO" id="GO:0016020">
    <property type="term" value="C:membrane"/>
    <property type="evidence" value="ECO:0007669"/>
    <property type="project" value="UniProtKB-SubCell"/>
</dbReference>
<evidence type="ECO:0000256" key="4">
    <source>
        <dbReference type="ARBA" id="ARBA00022989"/>
    </source>
</evidence>
<gene>
    <name evidence="9" type="ORF">BS50DRAFT_644460</name>
</gene>
<comment type="similarity">
    <text evidence="6">Belongs to the major facilitator superfamily. Allantoate permease family.</text>
</comment>
<feature type="transmembrane region" description="Helical" evidence="7">
    <location>
        <begin position="142"/>
        <end position="162"/>
    </location>
</feature>
<dbReference type="Proteomes" id="UP000240883">
    <property type="component" value="Unassembled WGS sequence"/>
</dbReference>
<evidence type="ECO:0000256" key="2">
    <source>
        <dbReference type="ARBA" id="ARBA00022448"/>
    </source>
</evidence>
<feature type="transmembrane region" description="Helical" evidence="7">
    <location>
        <begin position="327"/>
        <end position="345"/>
    </location>
</feature>
<reference evidence="9 10" key="1">
    <citation type="journal article" date="2018" name="Front. Microbiol.">
        <title>Genome-Wide Analysis of Corynespora cassiicola Leaf Fall Disease Putative Effectors.</title>
        <authorList>
            <person name="Lopez D."/>
            <person name="Ribeiro S."/>
            <person name="Label P."/>
            <person name="Fumanal B."/>
            <person name="Venisse J.S."/>
            <person name="Kohler A."/>
            <person name="de Oliveira R.R."/>
            <person name="Labutti K."/>
            <person name="Lipzen A."/>
            <person name="Lail K."/>
            <person name="Bauer D."/>
            <person name="Ohm R.A."/>
            <person name="Barry K.W."/>
            <person name="Spatafora J."/>
            <person name="Grigoriev I.V."/>
            <person name="Martin F.M."/>
            <person name="Pujade-Renaud V."/>
        </authorList>
    </citation>
    <scope>NUCLEOTIDE SEQUENCE [LARGE SCALE GENOMIC DNA]</scope>
    <source>
        <strain evidence="9 10">Philippines</strain>
    </source>
</reference>
<feature type="transmembrane region" description="Helical" evidence="7">
    <location>
        <begin position="385"/>
        <end position="407"/>
    </location>
</feature>
<dbReference type="Pfam" id="PF07690">
    <property type="entry name" value="MFS_1"/>
    <property type="match status" value="1"/>
</dbReference>
<keyword evidence="10" id="KW-1185">Reference proteome</keyword>
<evidence type="ECO:0000256" key="6">
    <source>
        <dbReference type="ARBA" id="ARBA00037968"/>
    </source>
</evidence>
<keyword evidence="2" id="KW-0813">Transport</keyword>